<evidence type="ECO:0000256" key="3">
    <source>
        <dbReference type="ARBA" id="ARBA00022737"/>
    </source>
</evidence>
<evidence type="ECO:0000256" key="2">
    <source>
        <dbReference type="ARBA" id="ARBA00022692"/>
    </source>
</evidence>
<evidence type="ECO:0000256" key="8">
    <source>
        <dbReference type="PROSITE-ProRule" id="PRU00043"/>
    </source>
</evidence>
<dbReference type="InterPro" id="IPR015919">
    <property type="entry name" value="Cadherin-like_sf"/>
</dbReference>
<dbReference type="FunFam" id="2.60.40.60:FF:000231">
    <property type="entry name" value="Cadherin related family member 3"/>
    <property type="match status" value="1"/>
</dbReference>
<feature type="domain" description="Cadherin" evidence="10">
    <location>
        <begin position="251"/>
        <end position="364"/>
    </location>
</feature>
<dbReference type="Ensembl" id="ENSLOCT00000019532.1">
    <property type="protein sequence ID" value="ENSLOCP00000019500.1"/>
    <property type="gene ID" value="ENSLOCG00000015841.1"/>
</dbReference>
<dbReference type="Pfam" id="PF00028">
    <property type="entry name" value="Cadherin"/>
    <property type="match status" value="3"/>
</dbReference>
<evidence type="ECO:0000256" key="1">
    <source>
        <dbReference type="ARBA" id="ARBA00004370"/>
    </source>
</evidence>
<dbReference type="PROSITE" id="PS50268">
    <property type="entry name" value="CADHERIN_2"/>
    <property type="match status" value="6"/>
</dbReference>
<dbReference type="GO" id="GO:0005509">
    <property type="term" value="F:calcium ion binding"/>
    <property type="evidence" value="ECO:0007669"/>
    <property type="project" value="UniProtKB-UniRule"/>
</dbReference>
<reference evidence="12" key="1">
    <citation type="submission" date="2011-12" db="EMBL/GenBank/DDBJ databases">
        <title>The Draft Genome of Lepisosteus oculatus.</title>
        <authorList>
            <consortium name="The Broad Institute Genome Assembly &amp; Analysis Group"/>
            <consortium name="Computational R&amp;D Group"/>
            <consortium name="and Sequencing Platform"/>
            <person name="Di Palma F."/>
            <person name="Alfoldi J."/>
            <person name="Johnson J."/>
            <person name="Berlin A."/>
            <person name="Gnerre S."/>
            <person name="Jaffe D."/>
            <person name="MacCallum I."/>
            <person name="Young S."/>
            <person name="Walker B.J."/>
            <person name="Lander E.S."/>
            <person name="Lindblad-Toh K."/>
        </authorList>
    </citation>
    <scope>NUCLEOTIDE SEQUENCE [LARGE SCALE GENOMIC DNA]</scope>
</reference>
<dbReference type="Proteomes" id="UP000018468">
    <property type="component" value="Linkage group LG8"/>
</dbReference>
<dbReference type="FunFam" id="2.60.40.60:FF:000281">
    <property type="entry name" value="Cadherin related family member 3"/>
    <property type="match status" value="1"/>
</dbReference>
<feature type="domain" description="Cadherin" evidence="10">
    <location>
        <begin position="143"/>
        <end position="250"/>
    </location>
</feature>
<dbReference type="SMART" id="SM00112">
    <property type="entry name" value="CA"/>
    <property type="match status" value="5"/>
</dbReference>
<dbReference type="GO" id="GO:0007155">
    <property type="term" value="P:cell adhesion"/>
    <property type="evidence" value="ECO:0000318"/>
    <property type="project" value="GO_Central"/>
</dbReference>
<evidence type="ECO:0000256" key="7">
    <source>
        <dbReference type="ARBA" id="ARBA00023136"/>
    </source>
</evidence>
<dbReference type="InParanoid" id="W5NFU1"/>
<evidence type="ECO:0000256" key="9">
    <source>
        <dbReference type="SAM" id="Phobius"/>
    </source>
</evidence>
<evidence type="ECO:0000256" key="4">
    <source>
        <dbReference type="ARBA" id="ARBA00022837"/>
    </source>
</evidence>
<feature type="domain" description="Cadherin" evidence="10">
    <location>
        <begin position="474"/>
        <end position="604"/>
    </location>
</feature>
<organism evidence="11 12">
    <name type="scientific">Lepisosteus oculatus</name>
    <name type="common">Spotted gar</name>
    <dbReference type="NCBI Taxonomy" id="7918"/>
    <lineage>
        <taxon>Eukaryota</taxon>
        <taxon>Metazoa</taxon>
        <taxon>Chordata</taxon>
        <taxon>Craniata</taxon>
        <taxon>Vertebrata</taxon>
        <taxon>Euteleostomi</taxon>
        <taxon>Actinopterygii</taxon>
        <taxon>Neopterygii</taxon>
        <taxon>Holostei</taxon>
        <taxon>Semionotiformes</taxon>
        <taxon>Lepisosteidae</taxon>
        <taxon>Lepisosteus</taxon>
    </lineage>
</organism>
<dbReference type="STRING" id="7918.ENSLOCP00000019500"/>
<dbReference type="GO" id="GO:0050839">
    <property type="term" value="F:cell adhesion molecule binding"/>
    <property type="evidence" value="ECO:0000318"/>
    <property type="project" value="GO_Central"/>
</dbReference>
<dbReference type="eggNOG" id="KOG3594">
    <property type="taxonomic scope" value="Eukaryota"/>
</dbReference>
<comment type="subcellular location">
    <subcellularLocation>
        <location evidence="1">Membrane</location>
    </subcellularLocation>
</comment>
<dbReference type="InterPro" id="IPR050971">
    <property type="entry name" value="Cadherin-domain_protein"/>
</dbReference>
<dbReference type="GeneTree" id="ENSGT00940000161245"/>
<dbReference type="GO" id="GO:0005886">
    <property type="term" value="C:plasma membrane"/>
    <property type="evidence" value="ECO:0000318"/>
    <property type="project" value="GO_Central"/>
</dbReference>
<dbReference type="PRINTS" id="PR00205">
    <property type="entry name" value="CADHERIN"/>
</dbReference>
<evidence type="ECO:0000313" key="11">
    <source>
        <dbReference type="Ensembl" id="ENSLOCP00000019500.1"/>
    </source>
</evidence>
<name>W5NFU1_LEPOC</name>
<evidence type="ECO:0000256" key="5">
    <source>
        <dbReference type="ARBA" id="ARBA00022889"/>
    </source>
</evidence>
<reference evidence="11" key="2">
    <citation type="submission" date="2025-08" db="UniProtKB">
        <authorList>
            <consortium name="Ensembl"/>
        </authorList>
    </citation>
    <scope>IDENTIFICATION</scope>
</reference>
<evidence type="ECO:0000313" key="12">
    <source>
        <dbReference type="Proteomes" id="UP000018468"/>
    </source>
</evidence>
<keyword evidence="5" id="KW-0130">Cell adhesion</keyword>
<dbReference type="InterPro" id="IPR002126">
    <property type="entry name" value="Cadherin-like_dom"/>
</dbReference>
<dbReference type="FunFam" id="2.60.40.60:FF:000250">
    <property type="entry name" value="Cadherin related family member 3"/>
    <property type="match status" value="1"/>
</dbReference>
<dbReference type="Gene3D" id="2.60.40.60">
    <property type="entry name" value="Cadherins"/>
    <property type="match status" value="5"/>
</dbReference>
<proteinExistence type="predicted"/>
<keyword evidence="12" id="KW-1185">Reference proteome</keyword>
<evidence type="ECO:0000259" key="10">
    <source>
        <dbReference type="PROSITE" id="PS50268"/>
    </source>
</evidence>
<keyword evidence="7 9" id="KW-0472">Membrane</keyword>
<reference evidence="11" key="3">
    <citation type="submission" date="2025-09" db="UniProtKB">
        <authorList>
            <consortium name="Ensembl"/>
        </authorList>
    </citation>
    <scope>IDENTIFICATION</scope>
</reference>
<feature type="domain" description="Cadherin" evidence="10">
    <location>
        <begin position="46"/>
        <end position="142"/>
    </location>
</feature>
<sequence length="718" mass="78948">LDFETAPNVFELPILAVDTTGDSNMQILTVYLTDVDEPPVFLDNLNNQDLLIYIPEGTPPGPLYEPNVVDPEGKPLTFSLKPENPAFSINPGNGFIASSQTFDYETGNKSYTFSMSVTDGTHTVVKTVIVYIVNTNDAKPQFKIKNTFFTIPEELPPGQVVANITAEDPDSFNYVGYLLYSLSPTQYFAINKYSGVITVAMRMDRDAQPLRDSPLVTVLVTARYSPPGVHTNSLTLTFNITDINDNPPDCNPAAQRQEVPETEVKGALIATVTCTDIDVDPANNQFKFTNLSCLRCNQMFAWSTKEPGNIVLTGSLDIEDPNNFYVGNEYSISVVAEDLGNPQMKGTAYIYVTTTPVNEYPPVFHPGLYVFNVSEIEGPSATVGVVNATDEDFPSIGITYSIAAGGSTLGLSNIFWIDPNKGIIKLLVRPDYEVKQRYDLLIEAVDGDPIKPLTSTATVIINIIEVNDEPPVCQPNGTTLIIPSDLRPGTNLRDFILTCTDLDSPPSSFRYAMKGVSNVNNHFVFSPTSGTNITRLILKEPFDYSGGLDKTWNYKLTVLIFDDNLLVGARQPKGLVGTGTIIINIQVVNPSLTTVSTTTPQPSITYITKKENVYSSTAWYVPFIIALGSMILLGLLGYLLYQLGKYLSTKDCSCCVPRVNKYKESLLDRIPETGNNAKKEVVMEMTKINTVFDGEAVDPVTGKVYEYNTKSGARRWKD</sequence>
<feature type="domain" description="Cadherin" evidence="10">
    <location>
        <begin position="365"/>
        <end position="473"/>
    </location>
</feature>
<dbReference type="AlphaFoldDB" id="W5NFU1"/>
<dbReference type="CDD" id="cd11304">
    <property type="entry name" value="Cadherin_repeat"/>
    <property type="match status" value="4"/>
</dbReference>
<dbReference type="OMA" id="WYVPFVV"/>
<keyword evidence="2 9" id="KW-0812">Transmembrane</keyword>
<dbReference type="EMBL" id="AHAT01016250">
    <property type="status" value="NOT_ANNOTATED_CDS"/>
    <property type="molecule type" value="Genomic_DNA"/>
</dbReference>
<dbReference type="Bgee" id="ENSLOCG00000015841">
    <property type="expression patterns" value="Expressed in ovary and 1 other cell type or tissue"/>
</dbReference>
<dbReference type="HOGENOM" id="CLU_017741_0_0_1"/>
<keyword evidence="6 9" id="KW-1133">Transmembrane helix</keyword>
<feature type="transmembrane region" description="Helical" evidence="9">
    <location>
        <begin position="619"/>
        <end position="641"/>
    </location>
</feature>
<protein>
    <submittedName>
        <fullName evidence="11">Cadherin related family member 3</fullName>
    </submittedName>
</protein>
<accession>W5NFU1</accession>
<keyword evidence="3" id="KW-0677">Repeat</keyword>
<keyword evidence="4 8" id="KW-0106">Calcium</keyword>
<feature type="domain" description="Cadherin" evidence="10">
    <location>
        <begin position="1"/>
        <end position="41"/>
    </location>
</feature>
<dbReference type="PANTHER" id="PTHR24025:SF30">
    <property type="entry name" value="CADHERIN DOMAIN-CONTAINING PROTEIN"/>
    <property type="match status" value="1"/>
</dbReference>
<evidence type="ECO:0000256" key="6">
    <source>
        <dbReference type="ARBA" id="ARBA00022989"/>
    </source>
</evidence>
<dbReference type="PANTHER" id="PTHR24025">
    <property type="entry name" value="DESMOGLEIN FAMILY MEMBER"/>
    <property type="match status" value="1"/>
</dbReference>
<dbReference type="GO" id="GO:0007156">
    <property type="term" value="P:homophilic cell adhesion via plasma membrane adhesion molecules"/>
    <property type="evidence" value="ECO:0007669"/>
    <property type="project" value="InterPro"/>
</dbReference>
<dbReference type="SUPFAM" id="SSF49313">
    <property type="entry name" value="Cadherin-like"/>
    <property type="match status" value="5"/>
</dbReference>